<gene>
    <name evidence="2" type="primary">carD</name>
    <name evidence="2" type="ORF">CUZ56_03046</name>
</gene>
<accession>A0A433S9D2</accession>
<dbReference type="InterPro" id="IPR042215">
    <property type="entry name" value="CarD-like_C"/>
</dbReference>
<protein>
    <submittedName>
        <fullName evidence="2">RNA polymerase-binding transcription factor CarD</fullName>
    </submittedName>
</protein>
<proteinExistence type="predicted"/>
<dbReference type="Gene3D" id="1.20.58.1290">
    <property type="entry name" value="CarD-like, C-terminal domain"/>
    <property type="match status" value="1"/>
</dbReference>
<dbReference type="EMBL" id="PQSP01000063">
    <property type="protein sequence ID" value="RUS65373.1"/>
    <property type="molecule type" value="Genomic_DNA"/>
</dbReference>
<feature type="domain" description="CarD C-terminal" evidence="1">
    <location>
        <begin position="1"/>
        <end position="29"/>
    </location>
</feature>
<sequence>MLAKARQILVGELALAEGTDDGKAETLLDEVLAAAS</sequence>
<keyword evidence="3" id="KW-1185">Reference proteome</keyword>
<reference evidence="2 3" key="1">
    <citation type="submission" date="2018-01" db="EMBL/GenBank/DDBJ databases">
        <title>Saezia sanguinis gen. nov., sp. nov., in the order Burkholderiales isolated from human blood.</title>
        <authorList>
            <person name="Medina-Pascual M.J."/>
            <person name="Valdezate S."/>
            <person name="Monzon S."/>
            <person name="Cuesta I."/>
            <person name="Carrasco G."/>
            <person name="Villalon P."/>
            <person name="Saez-Nieto J.A."/>
        </authorList>
    </citation>
    <scope>NUCLEOTIDE SEQUENCE [LARGE SCALE GENOMIC DNA]</scope>
    <source>
        <strain evidence="2 3">CNM695-12</strain>
    </source>
</reference>
<evidence type="ECO:0000259" key="1">
    <source>
        <dbReference type="Pfam" id="PF21095"/>
    </source>
</evidence>
<evidence type="ECO:0000313" key="3">
    <source>
        <dbReference type="Proteomes" id="UP000286947"/>
    </source>
</evidence>
<name>A0A433S9D2_9BURK</name>
<evidence type="ECO:0000313" key="2">
    <source>
        <dbReference type="EMBL" id="RUS65373.1"/>
    </source>
</evidence>
<comment type="caution">
    <text evidence="2">The sequence shown here is derived from an EMBL/GenBank/DDBJ whole genome shotgun (WGS) entry which is preliminary data.</text>
</comment>
<organism evidence="2 3">
    <name type="scientific">Saezia sanguinis</name>
    <dbReference type="NCBI Taxonomy" id="1965230"/>
    <lineage>
        <taxon>Bacteria</taxon>
        <taxon>Pseudomonadati</taxon>
        <taxon>Pseudomonadota</taxon>
        <taxon>Betaproteobacteria</taxon>
        <taxon>Burkholderiales</taxon>
        <taxon>Saeziaceae</taxon>
        <taxon>Saezia</taxon>
    </lineage>
</organism>
<dbReference type="Proteomes" id="UP000286947">
    <property type="component" value="Unassembled WGS sequence"/>
</dbReference>
<dbReference type="InterPro" id="IPR048792">
    <property type="entry name" value="CarD_C"/>
</dbReference>
<dbReference type="Pfam" id="PF21095">
    <property type="entry name" value="CarD_C"/>
    <property type="match status" value="1"/>
</dbReference>
<dbReference type="AlphaFoldDB" id="A0A433S9D2"/>